<keyword evidence="5" id="KW-1185">Reference proteome</keyword>
<gene>
    <name evidence="4" type="ORF">ACFQ07_27825</name>
</gene>
<comment type="caution">
    <text evidence="4">The sequence shown here is derived from an EMBL/GenBank/DDBJ whole genome shotgun (WGS) entry which is preliminary data.</text>
</comment>
<reference evidence="5" key="1">
    <citation type="journal article" date="2019" name="Int. J. Syst. Evol. Microbiol.">
        <title>The Global Catalogue of Microorganisms (GCM) 10K type strain sequencing project: providing services to taxonomists for standard genome sequencing and annotation.</title>
        <authorList>
            <consortium name="The Broad Institute Genomics Platform"/>
            <consortium name="The Broad Institute Genome Sequencing Center for Infectious Disease"/>
            <person name="Wu L."/>
            <person name="Ma J."/>
        </authorList>
    </citation>
    <scope>NUCLEOTIDE SEQUENCE [LARGE SCALE GENOMIC DNA]</scope>
    <source>
        <strain evidence="5">JCM 31696</strain>
    </source>
</reference>
<dbReference type="InterPro" id="IPR001647">
    <property type="entry name" value="HTH_TetR"/>
</dbReference>
<feature type="non-terminal residue" evidence="4">
    <location>
        <position position="36"/>
    </location>
</feature>
<dbReference type="Proteomes" id="UP001597083">
    <property type="component" value="Unassembled WGS sequence"/>
</dbReference>
<evidence type="ECO:0000259" key="3">
    <source>
        <dbReference type="PROSITE" id="PS50977"/>
    </source>
</evidence>
<dbReference type="SUPFAM" id="SSF46689">
    <property type="entry name" value="Homeodomain-like"/>
    <property type="match status" value="1"/>
</dbReference>
<dbReference type="Pfam" id="PF00440">
    <property type="entry name" value="TetR_N"/>
    <property type="match status" value="1"/>
</dbReference>
<dbReference type="EMBL" id="JBHTIR010003945">
    <property type="protein sequence ID" value="MFD0856079.1"/>
    <property type="molecule type" value="Genomic_DNA"/>
</dbReference>
<proteinExistence type="predicted"/>
<name>A0ABW3CNH0_9ACTN</name>
<protein>
    <submittedName>
        <fullName evidence="4">TetR family transcriptional regulator</fullName>
    </submittedName>
</protein>
<feature type="domain" description="HTH tetR-type" evidence="3">
    <location>
        <begin position="1"/>
        <end position="36"/>
    </location>
</feature>
<evidence type="ECO:0000256" key="1">
    <source>
        <dbReference type="ARBA" id="ARBA00023125"/>
    </source>
</evidence>
<dbReference type="Gene3D" id="1.10.10.60">
    <property type="entry name" value="Homeodomain-like"/>
    <property type="match status" value="1"/>
</dbReference>
<dbReference type="InterPro" id="IPR009057">
    <property type="entry name" value="Homeodomain-like_sf"/>
</dbReference>
<evidence type="ECO:0000313" key="4">
    <source>
        <dbReference type="EMBL" id="MFD0856079.1"/>
    </source>
</evidence>
<organism evidence="4 5">
    <name type="scientific">Actinomadura adrarensis</name>
    <dbReference type="NCBI Taxonomy" id="1819600"/>
    <lineage>
        <taxon>Bacteria</taxon>
        <taxon>Bacillati</taxon>
        <taxon>Actinomycetota</taxon>
        <taxon>Actinomycetes</taxon>
        <taxon>Streptosporangiales</taxon>
        <taxon>Thermomonosporaceae</taxon>
        <taxon>Actinomadura</taxon>
    </lineage>
</organism>
<keyword evidence="1 2" id="KW-0238">DNA-binding</keyword>
<accession>A0ABW3CNH0</accession>
<sequence>MTTRERIVSEALRLFADRGYAATSVAEIEAAAGLSP</sequence>
<evidence type="ECO:0000313" key="5">
    <source>
        <dbReference type="Proteomes" id="UP001597083"/>
    </source>
</evidence>
<comment type="caution">
    <text evidence="2">Lacks conserved residue(s) required for the propagation of feature annotation.</text>
</comment>
<dbReference type="PROSITE" id="PS50977">
    <property type="entry name" value="HTH_TETR_2"/>
    <property type="match status" value="1"/>
</dbReference>
<evidence type="ECO:0000256" key="2">
    <source>
        <dbReference type="PROSITE-ProRule" id="PRU00335"/>
    </source>
</evidence>